<organism evidence="3 4">
    <name type="scientific">Heterorhabditis bacteriophora</name>
    <name type="common">Entomopathogenic nematode worm</name>
    <dbReference type="NCBI Taxonomy" id="37862"/>
    <lineage>
        <taxon>Eukaryota</taxon>
        <taxon>Metazoa</taxon>
        <taxon>Ecdysozoa</taxon>
        <taxon>Nematoda</taxon>
        <taxon>Chromadorea</taxon>
        <taxon>Rhabditida</taxon>
        <taxon>Rhabditina</taxon>
        <taxon>Rhabditomorpha</taxon>
        <taxon>Strongyloidea</taxon>
        <taxon>Heterorhabditidae</taxon>
        <taxon>Heterorhabditis</taxon>
    </lineage>
</organism>
<dbReference type="PANTHER" id="PTHR45632:SF17">
    <property type="entry name" value="KELCH-LIKE PROTEIN 31"/>
    <property type="match status" value="1"/>
</dbReference>
<name>A0A1I7XM07_HETBA</name>
<dbReference type="InterPro" id="IPR011705">
    <property type="entry name" value="BACK"/>
</dbReference>
<evidence type="ECO:0000256" key="1">
    <source>
        <dbReference type="ARBA" id="ARBA00022441"/>
    </source>
</evidence>
<proteinExistence type="predicted"/>
<dbReference type="SMART" id="SM00875">
    <property type="entry name" value="BACK"/>
    <property type="match status" value="1"/>
</dbReference>
<dbReference type="InterPro" id="IPR015915">
    <property type="entry name" value="Kelch-typ_b-propeller"/>
</dbReference>
<feature type="domain" description="BACK" evidence="2">
    <location>
        <begin position="23"/>
        <end position="108"/>
    </location>
</feature>
<reference evidence="4" key="1">
    <citation type="submission" date="2016-11" db="UniProtKB">
        <authorList>
            <consortium name="WormBaseParasite"/>
        </authorList>
    </citation>
    <scope>IDENTIFICATION</scope>
</reference>
<dbReference type="WBParaSite" id="Hba_18562">
    <property type="protein sequence ID" value="Hba_18562"/>
    <property type="gene ID" value="Hba_18562"/>
</dbReference>
<dbReference type="Gene3D" id="1.25.40.420">
    <property type="match status" value="1"/>
</dbReference>
<dbReference type="PANTHER" id="PTHR45632">
    <property type="entry name" value="LD33804P"/>
    <property type="match status" value="1"/>
</dbReference>
<dbReference type="AlphaFoldDB" id="A0A1I7XM07"/>
<keyword evidence="3" id="KW-1185">Reference proteome</keyword>
<dbReference type="Pfam" id="PF07707">
    <property type="entry name" value="BACK"/>
    <property type="match status" value="1"/>
</dbReference>
<dbReference type="SUPFAM" id="SSF117281">
    <property type="entry name" value="Kelch motif"/>
    <property type="match status" value="1"/>
</dbReference>
<evidence type="ECO:0000259" key="2">
    <source>
        <dbReference type="SMART" id="SM00875"/>
    </source>
</evidence>
<dbReference type="Proteomes" id="UP000095283">
    <property type="component" value="Unplaced"/>
</dbReference>
<dbReference type="Gene3D" id="2.120.10.80">
    <property type="entry name" value="Kelch-type beta propeller"/>
    <property type="match status" value="1"/>
</dbReference>
<accession>A0A1I7XM07</accession>
<evidence type="ECO:0000313" key="4">
    <source>
        <dbReference type="WBParaSite" id="Hba_18562"/>
    </source>
</evidence>
<dbReference type="InterPro" id="IPR006652">
    <property type="entry name" value="Kelch_1"/>
</dbReference>
<protein>
    <submittedName>
        <fullName evidence="4">BACK domain-containing protein</fullName>
    </submittedName>
</protein>
<sequence>MVFVNVARCDVDIETSQNSDITVLTREGDDSQLVDLRILDEFRQIPYCHLRDLIKRSDLKVNSEEEVFETVISWLEDDPATRLQYLSDLVALIRLPQLNMRYLCENVKQNQMIKGSRECTELVSEALFEMLSPLKGNQLPVGTAVHEEGGGQYAASCSLSIPRPLSPDSQAIRCRPRKSVAGVIFCAGGRGTAGDPFRSVEAFDCRRNRWFSVCEMTQQRRHVGVVSAHGKLLSYIKYCKFLIAVGGNDGTSSLDSCERYDPVLDKWKLIARMTNRRYPSFESVLLPINTFISRFTRDLSSKQSKLLIKMIFF</sequence>
<evidence type="ECO:0000313" key="3">
    <source>
        <dbReference type="Proteomes" id="UP000095283"/>
    </source>
</evidence>
<keyword evidence="1" id="KW-0880">Kelch repeat</keyword>
<dbReference type="SMART" id="SM00612">
    <property type="entry name" value="Kelch"/>
    <property type="match status" value="2"/>
</dbReference>
<dbReference type="Pfam" id="PF01344">
    <property type="entry name" value="Kelch_1"/>
    <property type="match status" value="2"/>
</dbReference>